<dbReference type="SMR" id="A0ABC7ZIS9"/>
<dbReference type="Proteomes" id="UP000005254">
    <property type="component" value="Chromosome"/>
</dbReference>
<name>A0ABC7ZIS9_MYCGT</name>
<dbReference type="PANTHER" id="PTHR46211">
    <property type="entry name" value="GLYCEROPHOSPHORYL DIESTER PHOSPHODIESTERASE"/>
    <property type="match status" value="1"/>
</dbReference>
<proteinExistence type="predicted"/>
<dbReference type="CDD" id="cd08563">
    <property type="entry name" value="GDPD_TtGDE_like"/>
    <property type="match status" value="1"/>
</dbReference>
<dbReference type="EMBL" id="CP003772">
    <property type="protein sequence ID" value="AFQ04121.1"/>
    <property type="molecule type" value="Genomic_DNA"/>
</dbReference>
<evidence type="ECO:0000313" key="2">
    <source>
        <dbReference type="EMBL" id="AFQ04121.1"/>
    </source>
</evidence>
<protein>
    <submittedName>
        <fullName evidence="2">Glycerophosphoryl diester phosphodiesterase</fullName>
    </submittedName>
</protein>
<evidence type="ECO:0000259" key="1">
    <source>
        <dbReference type="PROSITE" id="PS51704"/>
    </source>
</evidence>
<dbReference type="PANTHER" id="PTHR46211:SF1">
    <property type="entry name" value="GLYCEROPHOSPHODIESTER PHOSPHODIESTERASE, CYTOPLASMIC"/>
    <property type="match status" value="1"/>
</dbReference>
<dbReference type="GeneID" id="99647172"/>
<dbReference type="AlphaFoldDB" id="A0ABC7ZIS9"/>
<organism evidence="2 3">
    <name type="scientific">Mycoplasmoides genitalium M6320</name>
    <dbReference type="NCBI Taxonomy" id="662945"/>
    <lineage>
        <taxon>Bacteria</taxon>
        <taxon>Bacillati</taxon>
        <taxon>Mycoplasmatota</taxon>
        <taxon>Mycoplasmoidales</taxon>
        <taxon>Mycoplasmoidaceae</taxon>
        <taxon>Mycoplasmoides</taxon>
    </lineage>
</organism>
<dbReference type="Pfam" id="PF03009">
    <property type="entry name" value="GDPD"/>
    <property type="match status" value="1"/>
</dbReference>
<dbReference type="KEGG" id="mgx:CM1_01775"/>
<accession>A0ABC7ZIS9</accession>
<evidence type="ECO:0000313" key="3">
    <source>
        <dbReference type="Proteomes" id="UP000005254"/>
    </source>
</evidence>
<dbReference type="InterPro" id="IPR030395">
    <property type="entry name" value="GP_PDE_dom"/>
</dbReference>
<dbReference type="SUPFAM" id="SSF51695">
    <property type="entry name" value="PLC-like phosphodiesterases"/>
    <property type="match status" value="1"/>
</dbReference>
<reference evidence="2 3" key="1">
    <citation type="journal article" date="2012" name="J. Bacteriol.">
        <title>Draft Genome Sequences of Four Axenic Mycoplasma genitalium Strains Isolated from Denmark, Japan, and Australia.</title>
        <authorList>
            <person name="McGowin C.L."/>
            <person name="Ma L."/>
            <person name="Jensen J.S."/>
            <person name="Mancuso M.M."/>
            <person name="Hamasuna R."/>
            <person name="Adegboye D."/>
            <person name="Martin D.H."/>
        </authorList>
    </citation>
    <scope>NUCLEOTIDE SEQUENCE [LARGE SCALE GENOMIC DNA]</scope>
    <source>
        <strain evidence="2 3">M6320</strain>
    </source>
</reference>
<dbReference type="Gene3D" id="3.20.20.190">
    <property type="entry name" value="Phosphatidylinositol (PI) phosphodiesterase"/>
    <property type="match status" value="1"/>
</dbReference>
<dbReference type="RefSeq" id="WP_010869413.1">
    <property type="nucleotide sequence ID" value="NC_018497.1"/>
</dbReference>
<feature type="domain" description="GP-PDE" evidence="1">
    <location>
        <begin position="5"/>
        <end position="244"/>
    </location>
</feature>
<gene>
    <name evidence="2" type="ORF">CM1_01775</name>
</gene>
<dbReference type="PROSITE" id="PS51704">
    <property type="entry name" value="GP_PDE"/>
    <property type="match status" value="1"/>
</dbReference>
<sequence length="244" mass="28913">MHNKQLLLAHRGYSFIAPENTKLAFDLAFEYCFDGIELDVHLTKDEQLVIIHDETTLRTALVNKEVEFESLVSLKRDDHSAFFHLKIQFQSILTLKEFLDLYLDKFKLINIEIKTDQKPYLGIEKKLVDLVKGYGKKAIDKILFSSFNFESLQKVYDLDNSYKKGFLFWTKKQFETISTARIQKICQFLHPWTKIYEKYPQMIKKLNLPLNLWTVNSQNKFQQFLADNHVYAQIANKKFEIKIN</sequence>
<dbReference type="InterPro" id="IPR017946">
    <property type="entry name" value="PLC-like_Pdiesterase_TIM-brl"/>
</dbReference>